<proteinExistence type="predicted"/>
<dbReference type="AlphaFoldDB" id="A0AAE0YNI8"/>
<name>A0AAE0YNI8_9GAST</name>
<comment type="caution">
    <text evidence="1">The sequence shown here is derived from an EMBL/GenBank/DDBJ whole genome shotgun (WGS) entry which is preliminary data.</text>
</comment>
<protein>
    <submittedName>
        <fullName evidence="1">Uncharacterized protein</fullName>
    </submittedName>
</protein>
<evidence type="ECO:0000313" key="2">
    <source>
        <dbReference type="Proteomes" id="UP001283361"/>
    </source>
</evidence>
<dbReference type="Proteomes" id="UP001283361">
    <property type="component" value="Unassembled WGS sequence"/>
</dbReference>
<accession>A0AAE0YNI8</accession>
<organism evidence="1 2">
    <name type="scientific">Elysia crispata</name>
    <name type="common">lettuce slug</name>
    <dbReference type="NCBI Taxonomy" id="231223"/>
    <lineage>
        <taxon>Eukaryota</taxon>
        <taxon>Metazoa</taxon>
        <taxon>Spiralia</taxon>
        <taxon>Lophotrochozoa</taxon>
        <taxon>Mollusca</taxon>
        <taxon>Gastropoda</taxon>
        <taxon>Heterobranchia</taxon>
        <taxon>Euthyneura</taxon>
        <taxon>Panpulmonata</taxon>
        <taxon>Sacoglossa</taxon>
        <taxon>Placobranchoidea</taxon>
        <taxon>Plakobranchidae</taxon>
        <taxon>Elysia</taxon>
    </lineage>
</organism>
<dbReference type="EMBL" id="JAWDGP010005786">
    <property type="protein sequence ID" value="KAK3752100.1"/>
    <property type="molecule type" value="Genomic_DNA"/>
</dbReference>
<evidence type="ECO:0000313" key="1">
    <source>
        <dbReference type="EMBL" id="KAK3752100.1"/>
    </source>
</evidence>
<sequence>MAACEIWLTKYTRKEPSNPVCRADAGSLFNKQASPETTVEDMSLSTSRPASDGVWRNVLVWCCHQHQGVFKFQQAEIACTVQHR</sequence>
<gene>
    <name evidence="1" type="ORF">RRG08_014377</name>
</gene>
<keyword evidence="2" id="KW-1185">Reference proteome</keyword>
<reference evidence="1" key="1">
    <citation type="journal article" date="2023" name="G3 (Bethesda)">
        <title>A reference genome for the long-term kleptoplast-retaining sea slug Elysia crispata morphotype clarki.</title>
        <authorList>
            <person name="Eastman K.E."/>
            <person name="Pendleton A.L."/>
            <person name="Shaikh M.A."/>
            <person name="Suttiyut T."/>
            <person name="Ogas R."/>
            <person name="Tomko P."/>
            <person name="Gavelis G."/>
            <person name="Widhalm J.R."/>
            <person name="Wisecaver J.H."/>
        </authorList>
    </citation>
    <scope>NUCLEOTIDE SEQUENCE</scope>
    <source>
        <strain evidence="1">ECLA1</strain>
    </source>
</reference>